<reference evidence="1 2" key="1">
    <citation type="submission" date="2016-04" db="EMBL/GenBank/DDBJ databases">
        <title>Genome analyses suggest a sexual origin of heterokaryosis in a supposedly ancient asexual fungus.</title>
        <authorList>
            <person name="Ropars J."/>
            <person name="Sedzielewska K."/>
            <person name="Noel J."/>
            <person name="Charron P."/>
            <person name="Farinelli L."/>
            <person name="Marton T."/>
            <person name="Kruger M."/>
            <person name="Pelin A."/>
            <person name="Brachmann A."/>
            <person name="Corradi N."/>
        </authorList>
    </citation>
    <scope>NUCLEOTIDE SEQUENCE [LARGE SCALE GENOMIC DNA]</scope>
    <source>
        <strain evidence="1 2">A5</strain>
    </source>
</reference>
<dbReference type="VEuPathDB" id="FungiDB:FUN_018193"/>
<dbReference type="VEuPathDB" id="FungiDB:RhiirA1_473230"/>
<evidence type="ECO:0000313" key="2">
    <source>
        <dbReference type="Proteomes" id="UP000232722"/>
    </source>
</evidence>
<protein>
    <submittedName>
        <fullName evidence="1">Uncharacterized protein</fullName>
    </submittedName>
</protein>
<evidence type="ECO:0000313" key="1">
    <source>
        <dbReference type="EMBL" id="PKC18042.1"/>
    </source>
</evidence>
<reference evidence="1 2" key="2">
    <citation type="submission" date="2017-09" db="EMBL/GenBank/DDBJ databases">
        <title>Extensive intraspecific genome diversity in a model arbuscular mycorrhizal fungus.</title>
        <authorList>
            <person name="Chen E.C."/>
            <person name="Morin E."/>
            <person name="Beaudet D."/>
            <person name="Noel J."/>
            <person name="Ndikumana S."/>
            <person name="Charron P."/>
            <person name="St-Onge C."/>
            <person name="Giorgi J."/>
            <person name="Grigoriev I.V."/>
            <person name="Roux C."/>
            <person name="Martin F.M."/>
            <person name="Corradi N."/>
        </authorList>
    </citation>
    <scope>NUCLEOTIDE SEQUENCE [LARGE SCALE GENOMIC DNA]</scope>
    <source>
        <strain evidence="1 2">A5</strain>
    </source>
</reference>
<sequence length="273" mass="32190">MSQLIYTSYCAHILYLIGETWQKFNPFAILKEFLAKNEVTNDSTNETLKNILKTLSDPFKFGTISVYIHFISIYARQFIQDTDFFQKQNKPIFPFVKERLNHLSAFLESNCNSQDFGPDLDTTIISHYFNPPDFYPVFCLAFEAAFNKFNAHIPSHPTHSLFWAAQNFDPKYILLGPLERKNLHQYSAIRELANPSDELLCKWSIYCGLQLENSVGEINLEEYWMNLGDKLPILSKIALDYIWYLYHAVVWKEVFQFITIFWMKIDKIFQRIL</sequence>
<dbReference type="AlphaFoldDB" id="A0A2N0QG57"/>
<dbReference type="Proteomes" id="UP000232722">
    <property type="component" value="Unassembled WGS sequence"/>
</dbReference>
<gene>
    <name evidence="1" type="ORF">RhiirA5_368540</name>
</gene>
<comment type="caution">
    <text evidence="1">The sequence shown here is derived from an EMBL/GenBank/DDBJ whole genome shotgun (WGS) entry which is preliminary data.</text>
</comment>
<proteinExistence type="predicted"/>
<accession>A0A2N0QG57</accession>
<name>A0A2N0QG57_9GLOM</name>
<dbReference type="EMBL" id="LLXJ01000001">
    <property type="protein sequence ID" value="PKC18042.1"/>
    <property type="molecule type" value="Genomic_DNA"/>
</dbReference>
<organism evidence="1 2">
    <name type="scientific">Rhizophagus irregularis</name>
    <dbReference type="NCBI Taxonomy" id="588596"/>
    <lineage>
        <taxon>Eukaryota</taxon>
        <taxon>Fungi</taxon>
        <taxon>Fungi incertae sedis</taxon>
        <taxon>Mucoromycota</taxon>
        <taxon>Glomeromycotina</taxon>
        <taxon>Glomeromycetes</taxon>
        <taxon>Glomerales</taxon>
        <taxon>Glomeraceae</taxon>
        <taxon>Rhizophagus</taxon>
    </lineage>
</organism>
<dbReference type="VEuPathDB" id="FungiDB:RhiirFUN_026317"/>